<keyword evidence="7" id="KW-1185">Reference proteome</keyword>
<dbReference type="Pfam" id="PF02678">
    <property type="entry name" value="Pirin"/>
    <property type="match status" value="1"/>
</dbReference>
<organism evidence="6 7">
    <name type="scientific">Sphaerisporangium dianthi</name>
    <dbReference type="NCBI Taxonomy" id="1436120"/>
    <lineage>
        <taxon>Bacteria</taxon>
        <taxon>Bacillati</taxon>
        <taxon>Actinomycetota</taxon>
        <taxon>Actinomycetes</taxon>
        <taxon>Streptosporangiales</taxon>
        <taxon>Streptosporangiaceae</taxon>
        <taxon>Sphaerisporangium</taxon>
    </lineage>
</organism>
<sequence length="318" mass="33982">MSNLEQDPRETVCGGRADGAEGPVHELLAGREVVLGGTRGMKVARTLPGRERRMVGAWCFLDDYGPEPATMSVGPHPHTGLQTVTWLLEGQVLHRDSLGSEQLISPGGLNLMTAGRGISHAEESVVADAVIHGVQLWVALPGASRHIDPAFEHHAVLPVLTTPGVTVTVIAGELAGLVSPATVHSPLVGAELAFDDQGSITLPLRPDFEYAVLALSGDIDADGAHLAPGPLLYLGCGRSELVLAARRAGRVLLLGGEPFEEEIVMWWNFVGRGHEEIERFRKEWEEGAAFGTVQGTAIPRIPAPPLPNARLKPRGRRR</sequence>
<gene>
    <name evidence="6" type="ORF">ACFO60_35855</name>
</gene>
<feature type="compositionally biased region" description="Basic and acidic residues" evidence="3">
    <location>
        <begin position="1"/>
        <end position="10"/>
    </location>
</feature>
<dbReference type="Pfam" id="PF05726">
    <property type="entry name" value="Pirin_C"/>
    <property type="match status" value="1"/>
</dbReference>
<comment type="similarity">
    <text evidence="1 2">Belongs to the pirin family.</text>
</comment>
<dbReference type="RefSeq" id="WP_380850125.1">
    <property type="nucleotide sequence ID" value="NZ_JBHSFP010000040.1"/>
</dbReference>
<feature type="region of interest" description="Disordered" evidence="3">
    <location>
        <begin position="1"/>
        <end position="21"/>
    </location>
</feature>
<protein>
    <submittedName>
        <fullName evidence="6">Pirin family protein</fullName>
    </submittedName>
</protein>
<evidence type="ECO:0000259" key="4">
    <source>
        <dbReference type="Pfam" id="PF02678"/>
    </source>
</evidence>
<dbReference type="PANTHER" id="PTHR13903:SF8">
    <property type="entry name" value="PIRIN"/>
    <property type="match status" value="1"/>
</dbReference>
<evidence type="ECO:0000259" key="5">
    <source>
        <dbReference type="Pfam" id="PF05726"/>
    </source>
</evidence>
<evidence type="ECO:0000313" key="6">
    <source>
        <dbReference type="EMBL" id="MFC4536174.1"/>
    </source>
</evidence>
<evidence type="ECO:0000256" key="1">
    <source>
        <dbReference type="ARBA" id="ARBA00008416"/>
    </source>
</evidence>
<evidence type="ECO:0000313" key="7">
    <source>
        <dbReference type="Proteomes" id="UP001596004"/>
    </source>
</evidence>
<dbReference type="PANTHER" id="PTHR13903">
    <property type="entry name" value="PIRIN-RELATED"/>
    <property type="match status" value="1"/>
</dbReference>
<dbReference type="InterPro" id="IPR012093">
    <property type="entry name" value="Pirin"/>
</dbReference>
<dbReference type="SUPFAM" id="SSF51182">
    <property type="entry name" value="RmlC-like cupins"/>
    <property type="match status" value="1"/>
</dbReference>
<dbReference type="CDD" id="cd02909">
    <property type="entry name" value="cupin_pirin_N"/>
    <property type="match status" value="1"/>
</dbReference>
<dbReference type="InterPro" id="IPR003829">
    <property type="entry name" value="Pirin_N_dom"/>
</dbReference>
<reference evidence="7" key="1">
    <citation type="journal article" date="2019" name="Int. J. Syst. Evol. Microbiol.">
        <title>The Global Catalogue of Microorganisms (GCM) 10K type strain sequencing project: providing services to taxonomists for standard genome sequencing and annotation.</title>
        <authorList>
            <consortium name="The Broad Institute Genomics Platform"/>
            <consortium name="The Broad Institute Genome Sequencing Center for Infectious Disease"/>
            <person name="Wu L."/>
            <person name="Ma J."/>
        </authorList>
    </citation>
    <scope>NUCLEOTIDE SEQUENCE [LARGE SCALE GENOMIC DNA]</scope>
    <source>
        <strain evidence="7">CGMCC 4.7132</strain>
    </source>
</reference>
<name>A0ABV9CSW4_9ACTN</name>
<dbReference type="EMBL" id="JBHSFP010000040">
    <property type="protein sequence ID" value="MFC4536174.1"/>
    <property type="molecule type" value="Genomic_DNA"/>
</dbReference>
<proteinExistence type="inferred from homology"/>
<dbReference type="PIRSF" id="PIRSF006232">
    <property type="entry name" value="Pirin"/>
    <property type="match status" value="1"/>
</dbReference>
<dbReference type="CDD" id="cd02247">
    <property type="entry name" value="cupin_pirin_C"/>
    <property type="match status" value="1"/>
</dbReference>
<dbReference type="Gene3D" id="2.60.120.10">
    <property type="entry name" value="Jelly Rolls"/>
    <property type="match status" value="2"/>
</dbReference>
<evidence type="ECO:0000256" key="2">
    <source>
        <dbReference type="RuleBase" id="RU003457"/>
    </source>
</evidence>
<feature type="domain" description="Pirin N-terminal" evidence="4">
    <location>
        <begin position="41"/>
        <end position="138"/>
    </location>
</feature>
<dbReference type="InterPro" id="IPR008778">
    <property type="entry name" value="Pirin_C_dom"/>
</dbReference>
<evidence type="ECO:0000256" key="3">
    <source>
        <dbReference type="SAM" id="MobiDB-lite"/>
    </source>
</evidence>
<comment type="caution">
    <text evidence="6">The sequence shown here is derived from an EMBL/GenBank/DDBJ whole genome shotgun (WGS) entry which is preliminary data.</text>
</comment>
<feature type="region of interest" description="Disordered" evidence="3">
    <location>
        <begin position="299"/>
        <end position="318"/>
    </location>
</feature>
<dbReference type="Proteomes" id="UP001596004">
    <property type="component" value="Unassembled WGS sequence"/>
</dbReference>
<dbReference type="InterPro" id="IPR011051">
    <property type="entry name" value="RmlC_Cupin_sf"/>
</dbReference>
<dbReference type="InterPro" id="IPR014710">
    <property type="entry name" value="RmlC-like_jellyroll"/>
</dbReference>
<accession>A0ABV9CSW4</accession>
<feature type="domain" description="Pirin C-terminal" evidence="5">
    <location>
        <begin position="191"/>
        <end position="287"/>
    </location>
</feature>